<reference evidence="2" key="1">
    <citation type="journal article" date="2019" name="Int. J. Syst. Evol. Microbiol.">
        <title>The Global Catalogue of Microorganisms (GCM) 10K type strain sequencing project: providing services to taxonomists for standard genome sequencing and annotation.</title>
        <authorList>
            <consortium name="The Broad Institute Genomics Platform"/>
            <consortium name="The Broad Institute Genome Sequencing Center for Infectious Disease"/>
            <person name="Wu L."/>
            <person name="Ma J."/>
        </authorList>
    </citation>
    <scope>NUCLEOTIDE SEQUENCE [LARGE SCALE GENOMIC DNA]</scope>
    <source>
        <strain evidence="2">CGMCC 4.7427</strain>
    </source>
</reference>
<organism evidence="1 2">
    <name type="scientific">Dokdonia genika</name>
    <dbReference type="NCBI Taxonomy" id="308113"/>
    <lineage>
        <taxon>Bacteria</taxon>
        <taxon>Pseudomonadati</taxon>
        <taxon>Bacteroidota</taxon>
        <taxon>Flavobacteriia</taxon>
        <taxon>Flavobacteriales</taxon>
        <taxon>Flavobacteriaceae</taxon>
        <taxon>Dokdonia</taxon>
    </lineage>
</organism>
<accession>A0ABV9LE73</accession>
<name>A0ABV9LE73_9FLAO</name>
<comment type="caution">
    <text evidence="1">The sequence shown here is derived from an EMBL/GenBank/DDBJ whole genome shotgun (WGS) entry which is preliminary data.</text>
</comment>
<dbReference type="RefSeq" id="WP_380035968.1">
    <property type="nucleotide sequence ID" value="NZ_JBHSHB010000042.1"/>
</dbReference>
<dbReference type="EMBL" id="JBHSHB010000042">
    <property type="protein sequence ID" value="MFC4691702.1"/>
    <property type="molecule type" value="Genomic_DNA"/>
</dbReference>
<sequence length="256" mass="29944">MVIEFTKTFSPNFKGNPKEIISLIINFDTQGKSFDERDRNSLKLFNIGDETINVKSFKVPHLINKIAYKFFRSSKAERSFTYAHKLLENGILTPTPIAYFEEETILFGHSYYVSKHLKYDLTYRELTTEGIYKGNKEILAAFAKFTYTLHNKGIHFLDHSPGNTLIVIKDDGYDFYLVDLNRMNFGSMDFETRMTNFERLSYNESDIAIMAKAYAKESGEDQEKVYKAICNATQSFQEKFHKKQQLKKKLKFWKKA</sequence>
<dbReference type="Proteomes" id="UP001595878">
    <property type="component" value="Unassembled WGS sequence"/>
</dbReference>
<gene>
    <name evidence="1" type="ORF">ACFO5T_14800</name>
</gene>
<proteinExistence type="predicted"/>
<keyword evidence="2" id="KW-1185">Reference proteome</keyword>
<evidence type="ECO:0000313" key="2">
    <source>
        <dbReference type="Proteomes" id="UP001595878"/>
    </source>
</evidence>
<evidence type="ECO:0000313" key="1">
    <source>
        <dbReference type="EMBL" id="MFC4691702.1"/>
    </source>
</evidence>
<protein>
    <submittedName>
        <fullName evidence="1">Kdo domain containing protein</fullName>
    </submittedName>
</protein>